<evidence type="ECO:0000256" key="1">
    <source>
        <dbReference type="ARBA" id="ARBA00010641"/>
    </source>
</evidence>
<keyword evidence="4" id="KW-0804">Transcription</keyword>
<evidence type="ECO:0000313" key="8">
    <source>
        <dbReference type="Proteomes" id="UP001250858"/>
    </source>
</evidence>
<feature type="compositionally biased region" description="Low complexity" evidence="5">
    <location>
        <begin position="20"/>
        <end position="32"/>
    </location>
</feature>
<dbReference type="InterPro" id="IPR036388">
    <property type="entry name" value="WH-like_DNA-bd_sf"/>
</dbReference>
<evidence type="ECO:0000259" key="6">
    <source>
        <dbReference type="Pfam" id="PF08281"/>
    </source>
</evidence>
<organism evidence="7 8">
    <name type="scientific">Streptomyces roseicoloratus</name>
    <dbReference type="NCBI Taxonomy" id="2508722"/>
    <lineage>
        <taxon>Bacteria</taxon>
        <taxon>Bacillati</taxon>
        <taxon>Actinomycetota</taxon>
        <taxon>Actinomycetes</taxon>
        <taxon>Kitasatosporales</taxon>
        <taxon>Streptomycetaceae</taxon>
        <taxon>Streptomyces</taxon>
    </lineage>
</organism>
<gene>
    <name evidence="7" type="ORF">RGF97_18215</name>
</gene>
<dbReference type="EMBL" id="CP133762">
    <property type="protein sequence ID" value="WMX46389.1"/>
    <property type="molecule type" value="Genomic_DNA"/>
</dbReference>
<dbReference type="RefSeq" id="WP_309548947.1">
    <property type="nucleotide sequence ID" value="NZ_CP133762.1"/>
</dbReference>
<dbReference type="InterPro" id="IPR052704">
    <property type="entry name" value="ECF_Sigma-70_Domain"/>
</dbReference>
<name>A0ABY9RW42_9ACTN</name>
<dbReference type="PANTHER" id="PTHR30173">
    <property type="entry name" value="SIGMA 19 FACTOR"/>
    <property type="match status" value="1"/>
</dbReference>
<dbReference type="Gene3D" id="1.10.10.10">
    <property type="entry name" value="Winged helix-like DNA-binding domain superfamily/Winged helix DNA-binding domain"/>
    <property type="match status" value="1"/>
</dbReference>
<dbReference type="Pfam" id="PF08281">
    <property type="entry name" value="Sigma70_r4_2"/>
    <property type="match status" value="1"/>
</dbReference>
<keyword evidence="2" id="KW-0805">Transcription regulation</keyword>
<feature type="domain" description="RNA polymerase sigma factor 70 region 4 type 2" evidence="6">
    <location>
        <begin position="97"/>
        <end position="143"/>
    </location>
</feature>
<keyword evidence="8" id="KW-1185">Reference proteome</keyword>
<dbReference type="InterPro" id="IPR013249">
    <property type="entry name" value="RNA_pol_sigma70_r4_t2"/>
</dbReference>
<dbReference type="Proteomes" id="UP001250858">
    <property type="component" value="Chromosome"/>
</dbReference>
<keyword evidence="3" id="KW-0731">Sigma factor</keyword>
<feature type="region of interest" description="Disordered" evidence="5">
    <location>
        <begin position="1"/>
        <end position="32"/>
    </location>
</feature>
<comment type="similarity">
    <text evidence="1">Belongs to the sigma-70 factor family. ECF subfamily.</text>
</comment>
<proteinExistence type="inferred from homology"/>
<sequence>MSTPAPVDSHRAETDPAQDRAGSGTPGRAAGGAPMRAVALRLLGSAEIADEVLRTAADPGRLSDVAALCLDRLRSRESRRPAVRDPLDASVPPAADVLDVLTPSERIAFVLHEDFGVPYDDIAPVVERTPAAVRQLAARARRRVEGTEEMPAPDPERQRQAVTAFLAAARADDAEALVTLLDPDAVLRADSEAVRNGAAPAHGARAVSHRVAGRLREARLALVDGATGLLWAATDGTPKAVLRFTVLEDRVTAVDALADPQHLDRLRLGPPDPP</sequence>
<evidence type="ECO:0000256" key="3">
    <source>
        <dbReference type="ARBA" id="ARBA00023082"/>
    </source>
</evidence>
<protein>
    <submittedName>
        <fullName evidence="7">Sigma factor-like helix-turn-helix DNA-binding protein</fullName>
    </submittedName>
</protein>
<dbReference type="InterPro" id="IPR032710">
    <property type="entry name" value="NTF2-like_dom_sf"/>
</dbReference>
<dbReference type="SUPFAM" id="SSF54427">
    <property type="entry name" value="NTF2-like"/>
    <property type="match status" value="1"/>
</dbReference>
<evidence type="ECO:0000313" key="7">
    <source>
        <dbReference type="EMBL" id="WMX46389.1"/>
    </source>
</evidence>
<evidence type="ECO:0000256" key="5">
    <source>
        <dbReference type="SAM" id="MobiDB-lite"/>
    </source>
</evidence>
<dbReference type="PANTHER" id="PTHR30173:SF43">
    <property type="entry name" value="ECF RNA POLYMERASE SIGMA FACTOR SIGI-RELATED"/>
    <property type="match status" value="1"/>
</dbReference>
<dbReference type="InterPro" id="IPR013324">
    <property type="entry name" value="RNA_pol_sigma_r3/r4-like"/>
</dbReference>
<dbReference type="SUPFAM" id="SSF88659">
    <property type="entry name" value="Sigma3 and sigma4 domains of RNA polymerase sigma factors"/>
    <property type="match status" value="1"/>
</dbReference>
<feature type="compositionally biased region" description="Basic and acidic residues" evidence="5">
    <location>
        <begin position="8"/>
        <end position="18"/>
    </location>
</feature>
<accession>A0ABY9RW42</accession>
<evidence type="ECO:0000256" key="4">
    <source>
        <dbReference type="ARBA" id="ARBA00023163"/>
    </source>
</evidence>
<evidence type="ECO:0000256" key="2">
    <source>
        <dbReference type="ARBA" id="ARBA00023015"/>
    </source>
</evidence>
<reference evidence="7 8" key="1">
    <citation type="submission" date="2023-09" db="EMBL/GenBank/DDBJ databases">
        <title>Complete genome of Streptomyces roseicoloratus T14.</title>
        <authorList>
            <person name="Bashizi T."/>
            <person name="Kim M.-J."/>
            <person name="Lee G."/>
            <person name="Tagele S.B."/>
            <person name="Shin J.-H."/>
        </authorList>
    </citation>
    <scope>NUCLEOTIDE SEQUENCE [LARGE SCALE GENOMIC DNA]</scope>
    <source>
        <strain evidence="7 8">T14</strain>
    </source>
</reference>